<reference evidence="5 6" key="1">
    <citation type="submission" date="2020-08" db="EMBL/GenBank/DDBJ databases">
        <title>Genomic Encyclopedia of Type Strains, Phase IV (KMG-IV): sequencing the most valuable type-strain genomes for metagenomic binning, comparative biology and taxonomic classification.</title>
        <authorList>
            <person name="Goeker M."/>
        </authorList>
    </citation>
    <scope>NUCLEOTIDE SEQUENCE [LARGE SCALE GENOMIC DNA]</scope>
    <source>
        <strain evidence="5 6">DSM 24105</strain>
    </source>
</reference>
<organism evidence="5 6">
    <name type="scientific">Methylobacterium brachythecii</name>
    <dbReference type="NCBI Taxonomy" id="1176177"/>
    <lineage>
        <taxon>Bacteria</taxon>
        <taxon>Pseudomonadati</taxon>
        <taxon>Pseudomonadota</taxon>
        <taxon>Alphaproteobacteria</taxon>
        <taxon>Hyphomicrobiales</taxon>
        <taxon>Methylobacteriaceae</taxon>
        <taxon>Methylobacterium</taxon>
    </lineage>
</organism>
<dbReference type="PANTHER" id="PTHR24567">
    <property type="entry name" value="CRP FAMILY TRANSCRIPTIONAL REGULATORY PROTEIN"/>
    <property type="match status" value="1"/>
</dbReference>
<dbReference type="GO" id="GO:0003677">
    <property type="term" value="F:DNA binding"/>
    <property type="evidence" value="ECO:0007669"/>
    <property type="project" value="UniProtKB-KW"/>
</dbReference>
<dbReference type="InterPro" id="IPR050397">
    <property type="entry name" value="Env_Response_Regulators"/>
</dbReference>
<dbReference type="Pfam" id="PF13545">
    <property type="entry name" value="HTH_Crp_2"/>
    <property type="match status" value="1"/>
</dbReference>
<dbReference type="PROSITE" id="PS51063">
    <property type="entry name" value="HTH_CRP_2"/>
    <property type="match status" value="1"/>
</dbReference>
<dbReference type="InterPro" id="IPR036388">
    <property type="entry name" value="WH-like_DNA-bd_sf"/>
</dbReference>
<name>A0A7W6F505_9HYPH</name>
<dbReference type="RefSeq" id="WP_183501524.1">
    <property type="nucleotide sequence ID" value="NZ_BSPG01000046.1"/>
</dbReference>
<protein>
    <submittedName>
        <fullName evidence="5">CRP/FNR family transcriptional regulator</fullName>
    </submittedName>
</protein>
<keyword evidence="2" id="KW-0238">DNA-binding</keyword>
<evidence type="ECO:0000256" key="2">
    <source>
        <dbReference type="ARBA" id="ARBA00023125"/>
    </source>
</evidence>
<gene>
    <name evidence="5" type="ORF">GGR33_000204</name>
</gene>
<evidence type="ECO:0000256" key="1">
    <source>
        <dbReference type="ARBA" id="ARBA00023015"/>
    </source>
</evidence>
<dbReference type="SUPFAM" id="SSF46785">
    <property type="entry name" value="Winged helix' DNA-binding domain"/>
    <property type="match status" value="1"/>
</dbReference>
<proteinExistence type="predicted"/>
<evidence type="ECO:0000313" key="6">
    <source>
        <dbReference type="Proteomes" id="UP000517759"/>
    </source>
</evidence>
<dbReference type="SMART" id="SM00419">
    <property type="entry name" value="HTH_CRP"/>
    <property type="match status" value="1"/>
</dbReference>
<dbReference type="EMBL" id="JACIDN010000001">
    <property type="protein sequence ID" value="MBB3900724.1"/>
    <property type="molecule type" value="Genomic_DNA"/>
</dbReference>
<dbReference type="SUPFAM" id="SSF51206">
    <property type="entry name" value="cAMP-binding domain-like"/>
    <property type="match status" value="1"/>
</dbReference>
<evidence type="ECO:0000256" key="3">
    <source>
        <dbReference type="ARBA" id="ARBA00023163"/>
    </source>
</evidence>
<sequence>MPDNRQVERWIERFPLIAGFSPAHLQIARGTVQFPVLEAGAIAYALNGDCANYLMCIDGRTRVFRTSEGGREMLIYKVGPGGTCVLTTQCLLSGGTFPAESIAEQHTELAALPMSTFKQLMAESAAFRDFVLDDYTRLLSGLFALVDEIAFASLEQRLARRLLVEADAGGLVTKTHQQLAADVGSVREVISRILGEWTDAGLVELQRGQVQIVDRAALASGRSH</sequence>
<comment type="caution">
    <text evidence="5">The sequence shown here is derived from an EMBL/GenBank/DDBJ whole genome shotgun (WGS) entry which is preliminary data.</text>
</comment>
<dbReference type="Proteomes" id="UP000517759">
    <property type="component" value="Unassembled WGS sequence"/>
</dbReference>
<dbReference type="GO" id="GO:0005829">
    <property type="term" value="C:cytosol"/>
    <property type="evidence" value="ECO:0007669"/>
    <property type="project" value="TreeGrafter"/>
</dbReference>
<keyword evidence="3" id="KW-0804">Transcription</keyword>
<keyword evidence="1" id="KW-0805">Transcription regulation</keyword>
<dbReference type="Gene3D" id="2.60.120.10">
    <property type="entry name" value="Jelly Rolls"/>
    <property type="match status" value="1"/>
</dbReference>
<dbReference type="GO" id="GO:0003700">
    <property type="term" value="F:DNA-binding transcription factor activity"/>
    <property type="evidence" value="ECO:0007669"/>
    <property type="project" value="TreeGrafter"/>
</dbReference>
<dbReference type="InterPro" id="IPR036390">
    <property type="entry name" value="WH_DNA-bd_sf"/>
</dbReference>
<dbReference type="AlphaFoldDB" id="A0A7W6F505"/>
<evidence type="ECO:0000313" key="5">
    <source>
        <dbReference type="EMBL" id="MBB3900724.1"/>
    </source>
</evidence>
<dbReference type="Gene3D" id="1.10.10.10">
    <property type="entry name" value="Winged helix-like DNA-binding domain superfamily/Winged helix DNA-binding domain"/>
    <property type="match status" value="1"/>
</dbReference>
<evidence type="ECO:0000259" key="4">
    <source>
        <dbReference type="PROSITE" id="PS51063"/>
    </source>
</evidence>
<feature type="domain" description="HTH crp-type" evidence="4">
    <location>
        <begin position="152"/>
        <end position="216"/>
    </location>
</feature>
<dbReference type="InterPro" id="IPR018490">
    <property type="entry name" value="cNMP-bd_dom_sf"/>
</dbReference>
<dbReference type="InterPro" id="IPR014710">
    <property type="entry name" value="RmlC-like_jellyroll"/>
</dbReference>
<dbReference type="InterPro" id="IPR012318">
    <property type="entry name" value="HTH_CRP"/>
</dbReference>
<dbReference type="PANTHER" id="PTHR24567:SF74">
    <property type="entry name" value="HTH-TYPE TRANSCRIPTIONAL REGULATOR ARCR"/>
    <property type="match status" value="1"/>
</dbReference>
<accession>A0A7W6F505</accession>